<evidence type="ECO:0000313" key="3">
    <source>
        <dbReference type="Proteomes" id="UP000887540"/>
    </source>
</evidence>
<dbReference type="WBParaSite" id="ACRNAN_Path_807.g3059.t1">
    <property type="protein sequence ID" value="ACRNAN_Path_807.g3059.t1"/>
    <property type="gene ID" value="ACRNAN_Path_807.g3059"/>
</dbReference>
<reference evidence="4" key="1">
    <citation type="submission" date="2022-11" db="UniProtKB">
        <authorList>
            <consortium name="WormBaseParasite"/>
        </authorList>
    </citation>
    <scope>IDENTIFICATION</scope>
</reference>
<protein>
    <recommendedName>
        <fullName evidence="2">GPR180-like N-terminal domain-containing protein</fullName>
    </recommendedName>
</protein>
<accession>A0A914CBP4</accession>
<dbReference type="InterPro" id="IPR047831">
    <property type="entry name" value="GPR180/TMEM145"/>
</dbReference>
<dbReference type="Proteomes" id="UP000887540">
    <property type="component" value="Unplaced"/>
</dbReference>
<dbReference type="InterPro" id="IPR053880">
    <property type="entry name" value="GPR180-like_N"/>
</dbReference>
<dbReference type="AlphaFoldDB" id="A0A914CBP4"/>
<dbReference type="Pfam" id="PF21892">
    <property type="entry name" value="TMEM145_N"/>
    <property type="match status" value="1"/>
</dbReference>
<keyword evidence="3" id="KW-1185">Reference proteome</keyword>
<keyword evidence="1" id="KW-0732">Signal</keyword>
<dbReference type="PANTHER" id="PTHR23252:SF24">
    <property type="entry name" value="TRANSMEMBRANE PROTEIN 145"/>
    <property type="match status" value="1"/>
</dbReference>
<name>A0A914CBP4_9BILA</name>
<evidence type="ECO:0000259" key="2">
    <source>
        <dbReference type="Pfam" id="PF21892"/>
    </source>
</evidence>
<sequence>MYAIFIFLLLNFLNKSYAKYSVGVIDTNENWAYMERFCFVSQTGQLLFTLQYPVKYEIETLYLYYDTVDQWDAAYNGSLTCQQREAVLSTDQMLPLSKFAFLGAGDFCSTFEDEKTNETWYKCIGERRFTSMRPRWWYLAIGNCDSVQGLYMEYRKFFITFCR</sequence>
<organism evidence="3 4">
    <name type="scientific">Acrobeloides nanus</name>
    <dbReference type="NCBI Taxonomy" id="290746"/>
    <lineage>
        <taxon>Eukaryota</taxon>
        <taxon>Metazoa</taxon>
        <taxon>Ecdysozoa</taxon>
        <taxon>Nematoda</taxon>
        <taxon>Chromadorea</taxon>
        <taxon>Rhabditida</taxon>
        <taxon>Tylenchina</taxon>
        <taxon>Cephalobomorpha</taxon>
        <taxon>Cephaloboidea</taxon>
        <taxon>Cephalobidae</taxon>
        <taxon>Acrobeloides</taxon>
    </lineage>
</organism>
<feature type="chain" id="PRO_5036977277" description="GPR180-like N-terminal domain-containing protein" evidence="1">
    <location>
        <begin position="19"/>
        <end position="163"/>
    </location>
</feature>
<dbReference type="PANTHER" id="PTHR23252">
    <property type="entry name" value="INTIMAL THICKNESS RECEPTOR-RELATED"/>
    <property type="match status" value="1"/>
</dbReference>
<evidence type="ECO:0000313" key="4">
    <source>
        <dbReference type="WBParaSite" id="ACRNAN_Path_807.g3059.t1"/>
    </source>
</evidence>
<feature type="domain" description="GPR180-like N-terminal" evidence="2">
    <location>
        <begin position="23"/>
        <end position="154"/>
    </location>
</feature>
<evidence type="ECO:0000256" key="1">
    <source>
        <dbReference type="SAM" id="SignalP"/>
    </source>
</evidence>
<proteinExistence type="predicted"/>
<feature type="signal peptide" evidence="1">
    <location>
        <begin position="1"/>
        <end position="18"/>
    </location>
</feature>